<dbReference type="EMBL" id="KQ420892">
    <property type="protein sequence ID" value="KOF78948.1"/>
    <property type="molecule type" value="Genomic_DNA"/>
</dbReference>
<sequence length="108" mass="12152">ADVPAWYKVVMAFQVIGCIFTFLAFFITIFWTNRHFRSEIQCPCYNRVALATYIVAGIFILLGIIILVGKTKTKQIAWAPSVTGFGGAFCIIAASFIRWGQQDDHDLK</sequence>
<name>A0A0L8GPK1_OCTBM</name>
<feature type="transmembrane region" description="Helical" evidence="1">
    <location>
        <begin position="12"/>
        <end position="32"/>
    </location>
</feature>
<keyword evidence="1" id="KW-1133">Transmembrane helix</keyword>
<proteinExistence type="predicted"/>
<reference evidence="2" key="1">
    <citation type="submission" date="2015-07" db="EMBL/GenBank/DDBJ databases">
        <title>MeaNS - Measles Nucleotide Surveillance Program.</title>
        <authorList>
            <person name="Tran T."/>
            <person name="Druce J."/>
        </authorList>
    </citation>
    <scope>NUCLEOTIDE SEQUENCE</scope>
    <source>
        <strain evidence="2">UCB-OBI-ISO-001</strain>
        <tissue evidence="2">Gonad</tissue>
    </source>
</reference>
<feature type="transmembrane region" description="Helical" evidence="1">
    <location>
        <begin position="44"/>
        <end position="69"/>
    </location>
</feature>
<evidence type="ECO:0000313" key="2">
    <source>
        <dbReference type="EMBL" id="KOF78948.1"/>
    </source>
</evidence>
<evidence type="ECO:0008006" key="3">
    <source>
        <dbReference type="Google" id="ProtNLM"/>
    </source>
</evidence>
<gene>
    <name evidence="2" type="ORF">OCBIM_22030113mg</name>
</gene>
<feature type="transmembrane region" description="Helical" evidence="1">
    <location>
        <begin position="75"/>
        <end position="99"/>
    </location>
</feature>
<keyword evidence="1" id="KW-0812">Transmembrane</keyword>
<evidence type="ECO:0000256" key="1">
    <source>
        <dbReference type="SAM" id="Phobius"/>
    </source>
</evidence>
<accession>A0A0L8GPK1</accession>
<organism evidence="2">
    <name type="scientific">Octopus bimaculoides</name>
    <name type="common">California two-spotted octopus</name>
    <dbReference type="NCBI Taxonomy" id="37653"/>
    <lineage>
        <taxon>Eukaryota</taxon>
        <taxon>Metazoa</taxon>
        <taxon>Spiralia</taxon>
        <taxon>Lophotrochozoa</taxon>
        <taxon>Mollusca</taxon>
        <taxon>Cephalopoda</taxon>
        <taxon>Coleoidea</taxon>
        <taxon>Octopodiformes</taxon>
        <taxon>Octopoda</taxon>
        <taxon>Incirrata</taxon>
        <taxon>Octopodidae</taxon>
        <taxon>Octopus</taxon>
    </lineage>
</organism>
<feature type="non-terminal residue" evidence="2">
    <location>
        <position position="1"/>
    </location>
</feature>
<dbReference type="AlphaFoldDB" id="A0A0L8GPK1"/>
<protein>
    <recommendedName>
        <fullName evidence="3">MARVEL domain-containing protein</fullName>
    </recommendedName>
</protein>
<keyword evidence="1" id="KW-0472">Membrane</keyword>